<evidence type="ECO:0000313" key="4">
    <source>
        <dbReference type="EMBL" id="TDU32496.1"/>
    </source>
</evidence>
<dbReference type="AlphaFoldDB" id="A0A4V6Q4E2"/>
<feature type="compositionally biased region" description="Basic and acidic residues" evidence="1">
    <location>
        <begin position="45"/>
        <end position="55"/>
    </location>
</feature>
<reference evidence="4 5" key="1">
    <citation type="submission" date="2019-03" db="EMBL/GenBank/DDBJ databases">
        <title>Genomic Encyclopedia of Type Strains, Phase IV (KMG-IV): sequencing the most valuable type-strain genomes for metagenomic binning, comparative biology and taxonomic classification.</title>
        <authorList>
            <person name="Goeker M."/>
        </authorList>
    </citation>
    <scope>NUCLEOTIDE SEQUENCE [LARGE SCALE GENOMIC DNA]</scope>
    <source>
        <strain evidence="4 5">DSM 26377</strain>
    </source>
</reference>
<feature type="compositionally biased region" description="Pro residues" evidence="1">
    <location>
        <begin position="131"/>
        <end position="143"/>
    </location>
</feature>
<dbReference type="SUPFAM" id="SSF110997">
    <property type="entry name" value="Sporulation related repeat"/>
    <property type="match status" value="1"/>
</dbReference>
<feature type="compositionally biased region" description="Low complexity" evidence="1">
    <location>
        <begin position="81"/>
        <end position="99"/>
    </location>
</feature>
<keyword evidence="5" id="KW-1185">Reference proteome</keyword>
<dbReference type="GO" id="GO:0042834">
    <property type="term" value="F:peptidoglycan binding"/>
    <property type="evidence" value="ECO:0007669"/>
    <property type="project" value="InterPro"/>
</dbReference>
<dbReference type="Pfam" id="PF05036">
    <property type="entry name" value="SPOR"/>
    <property type="match status" value="1"/>
</dbReference>
<dbReference type="PRINTS" id="PR01217">
    <property type="entry name" value="PRICHEXTENSN"/>
</dbReference>
<feature type="transmembrane region" description="Helical" evidence="2">
    <location>
        <begin position="6"/>
        <end position="26"/>
    </location>
</feature>
<keyword evidence="2" id="KW-1133">Transmembrane helix</keyword>
<evidence type="ECO:0000256" key="2">
    <source>
        <dbReference type="SAM" id="Phobius"/>
    </source>
</evidence>
<keyword evidence="2" id="KW-0472">Membrane</keyword>
<sequence length="265" mass="27021">MDEVVVRRVVGILTLAIIAFLLSWLLPRPGLDRLRGADERVVTMDLTRADSRPEEGGLSSIEEGPALAEAAAAESPEADQGEPQAVPPAAGQPAHGSPVAPAPVPPVVAQDAAPRRSAPDPVEVIALPEAAPKPAPKPQPKPIAKPEPKPTPKPEPKPAPKPVAEPTPKPAAPVAKPVPTTKPVEAASAGKVVVQAGAYSLIDKAETIRGQASARGVNCFISPAETAKGTLYRLRCGPFPDRAKADAAIKALSAGGIAAQVVSGG</sequence>
<feature type="compositionally biased region" description="Basic and acidic residues" evidence="1">
    <location>
        <begin position="144"/>
        <end position="158"/>
    </location>
</feature>
<keyword evidence="2" id="KW-0812">Transmembrane</keyword>
<dbReference type="RefSeq" id="WP_133880988.1">
    <property type="nucleotide sequence ID" value="NZ_MWIN01000001.1"/>
</dbReference>
<dbReference type="Gene3D" id="3.30.70.1070">
    <property type="entry name" value="Sporulation related repeat"/>
    <property type="match status" value="1"/>
</dbReference>
<proteinExistence type="predicted"/>
<dbReference type="GO" id="GO:0032506">
    <property type="term" value="P:cytokinetic process"/>
    <property type="evidence" value="ECO:0007669"/>
    <property type="project" value="TreeGrafter"/>
</dbReference>
<name>A0A4V6Q4E2_9GAMM</name>
<dbReference type="InterPro" id="IPR052521">
    <property type="entry name" value="Cell_div_SPOR-domain"/>
</dbReference>
<evidence type="ECO:0000259" key="3">
    <source>
        <dbReference type="PROSITE" id="PS51724"/>
    </source>
</evidence>
<dbReference type="EMBL" id="SOBT01000008">
    <property type="protein sequence ID" value="TDU32496.1"/>
    <property type="molecule type" value="Genomic_DNA"/>
</dbReference>
<dbReference type="PANTHER" id="PTHR38687:SF1">
    <property type="entry name" value="CELL DIVISION PROTEIN DEDD"/>
    <property type="match status" value="1"/>
</dbReference>
<dbReference type="OrthoDB" id="8558195at2"/>
<evidence type="ECO:0000256" key="1">
    <source>
        <dbReference type="SAM" id="MobiDB-lite"/>
    </source>
</evidence>
<dbReference type="Proteomes" id="UP000295341">
    <property type="component" value="Unassembled WGS sequence"/>
</dbReference>
<comment type="caution">
    <text evidence="4">The sequence shown here is derived from an EMBL/GenBank/DDBJ whole genome shotgun (WGS) entry which is preliminary data.</text>
</comment>
<feature type="domain" description="SPOR" evidence="3">
    <location>
        <begin position="186"/>
        <end position="265"/>
    </location>
</feature>
<dbReference type="InterPro" id="IPR007730">
    <property type="entry name" value="SPOR-like_dom"/>
</dbReference>
<feature type="compositionally biased region" description="Low complexity" evidence="1">
    <location>
        <begin position="62"/>
        <end position="75"/>
    </location>
</feature>
<dbReference type="PANTHER" id="PTHR38687">
    <property type="entry name" value="CELL DIVISION PROTEIN DEDD-RELATED"/>
    <property type="match status" value="1"/>
</dbReference>
<feature type="compositionally biased region" description="Low complexity" evidence="1">
    <location>
        <begin position="172"/>
        <end position="184"/>
    </location>
</feature>
<gene>
    <name evidence="4" type="ORF">DFR24_1894</name>
</gene>
<feature type="compositionally biased region" description="Pro residues" evidence="1">
    <location>
        <begin position="159"/>
        <end position="171"/>
    </location>
</feature>
<protein>
    <submittedName>
        <fullName evidence="4">DedD protein</fullName>
    </submittedName>
</protein>
<dbReference type="GO" id="GO:0032153">
    <property type="term" value="C:cell division site"/>
    <property type="evidence" value="ECO:0007669"/>
    <property type="project" value="TreeGrafter"/>
</dbReference>
<organism evidence="4 5">
    <name type="scientific">Panacagrimonas perspica</name>
    <dbReference type="NCBI Taxonomy" id="381431"/>
    <lineage>
        <taxon>Bacteria</taxon>
        <taxon>Pseudomonadati</taxon>
        <taxon>Pseudomonadota</taxon>
        <taxon>Gammaproteobacteria</taxon>
        <taxon>Nevskiales</taxon>
        <taxon>Nevskiaceae</taxon>
        <taxon>Panacagrimonas</taxon>
    </lineage>
</organism>
<accession>A0A4V6Q4E2</accession>
<feature type="region of interest" description="Disordered" evidence="1">
    <location>
        <begin position="45"/>
        <end position="184"/>
    </location>
</feature>
<dbReference type="InterPro" id="IPR036680">
    <property type="entry name" value="SPOR-like_sf"/>
</dbReference>
<dbReference type="PROSITE" id="PS51724">
    <property type="entry name" value="SPOR"/>
    <property type="match status" value="1"/>
</dbReference>
<dbReference type="GO" id="GO:0030428">
    <property type="term" value="C:cell septum"/>
    <property type="evidence" value="ECO:0007669"/>
    <property type="project" value="TreeGrafter"/>
</dbReference>
<evidence type="ECO:0000313" key="5">
    <source>
        <dbReference type="Proteomes" id="UP000295341"/>
    </source>
</evidence>